<comment type="function">
    <text evidence="10">Ubiquitin-protein ligase which is mainly involved pre-mRNA splicing and DNA repair. Required for pre-mRNA splicing as component of the spliceosome.</text>
</comment>
<dbReference type="EMBL" id="JQFK01000026">
    <property type="protein sequence ID" value="KGK37960.1"/>
    <property type="molecule type" value="Genomic_DNA"/>
</dbReference>
<dbReference type="GO" id="GO:0000974">
    <property type="term" value="C:Prp19 complex"/>
    <property type="evidence" value="ECO:0007669"/>
    <property type="project" value="UniProtKB-UniRule"/>
</dbReference>
<proteinExistence type="inferred from homology"/>
<evidence type="ECO:0000256" key="4">
    <source>
        <dbReference type="ARBA" id="ARBA00022664"/>
    </source>
</evidence>
<dbReference type="PROSITE" id="PS51698">
    <property type="entry name" value="U_BOX"/>
    <property type="match status" value="1"/>
</dbReference>
<dbReference type="Gene3D" id="3.30.40.10">
    <property type="entry name" value="Zinc/RING finger domain, C3HC4 (zinc finger)"/>
    <property type="match status" value="1"/>
</dbReference>
<dbReference type="Pfam" id="PF08606">
    <property type="entry name" value="Prp19"/>
    <property type="match status" value="1"/>
</dbReference>
<comment type="pathway">
    <text evidence="10">Protein modification; protein ubiquitination.</text>
</comment>
<dbReference type="SUPFAM" id="SSF50978">
    <property type="entry name" value="WD40 repeat-like"/>
    <property type="match status" value="1"/>
</dbReference>
<evidence type="ECO:0000256" key="5">
    <source>
        <dbReference type="ARBA" id="ARBA00022728"/>
    </source>
</evidence>
<evidence type="ECO:0000256" key="7">
    <source>
        <dbReference type="ARBA" id="ARBA00023187"/>
    </source>
</evidence>
<evidence type="ECO:0000256" key="9">
    <source>
        <dbReference type="ARBA" id="ARBA00023242"/>
    </source>
</evidence>
<dbReference type="HOGENOM" id="CLU_023894_0_1_1"/>
<dbReference type="FunFam" id="3.30.40.10:FF:000027">
    <property type="entry name" value="Pre-mRNA-processing factor 19, putative"/>
    <property type="match status" value="1"/>
</dbReference>
<dbReference type="eggNOG" id="KOG0289">
    <property type="taxonomic scope" value="Eukaryota"/>
</dbReference>
<keyword evidence="3" id="KW-0853">WD repeat</keyword>
<comment type="caution">
    <text evidence="12">The sequence shown here is derived from an EMBL/GenBank/DDBJ whole genome shotgun (WGS) entry which is preliminary data.</text>
</comment>
<comment type="subunit">
    <text evidence="10">Homotetramer.</text>
</comment>
<dbReference type="InterPro" id="IPR013915">
    <property type="entry name" value="Prp19_cc"/>
</dbReference>
<evidence type="ECO:0000256" key="6">
    <source>
        <dbReference type="ARBA" id="ARBA00022763"/>
    </source>
</evidence>
<keyword evidence="7 10" id="KW-0508">mRNA splicing</keyword>
<comment type="catalytic activity">
    <reaction evidence="10">
        <text>S-ubiquitinyl-[E2 ubiquitin-conjugating enzyme]-L-cysteine + [acceptor protein]-L-lysine = [E2 ubiquitin-conjugating enzyme]-L-cysteine + N(6)-ubiquitinyl-[acceptor protein]-L-lysine.</text>
        <dbReference type="EC" id="2.3.2.27"/>
    </reaction>
</comment>
<dbReference type="GO" id="GO:0071006">
    <property type="term" value="C:U2-type catalytic step 1 spliceosome"/>
    <property type="evidence" value="ECO:0007669"/>
    <property type="project" value="TreeGrafter"/>
</dbReference>
<evidence type="ECO:0000256" key="3">
    <source>
        <dbReference type="ARBA" id="ARBA00022574"/>
    </source>
</evidence>
<evidence type="ECO:0000313" key="12">
    <source>
        <dbReference type="EMBL" id="KGK37960.1"/>
    </source>
</evidence>
<dbReference type="GO" id="GO:0061630">
    <property type="term" value="F:ubiquitin protein ligase activity"/>
    <property type="evidence" value="ECO:0007669"/>
    <property type="project" value="UniProtKB-UniRule"/>
</dbReference>
<organism evidence="12 13">
    <name type="scientific">Pichia kudriavzevii</name>
    <name type="common">Yeast</name>
    <name type="synonym">Issatchenkia orientalis</name>
    <dbReference type="NCBI Taxonomy" id="4909"/>
    <lineage>
        <taxon>Eukaryota</taxon>
        <taxon>Fungi</taxon>
        <taxon>Dikarya</taxon>
        <taxon>Ascomycota</taxon>
        <taxon>Saccharomycotina</taxon>
        <taxon>Pichiomycetes</taxon>
        <taxon>Pichiales</taxon>
        <taxon>Pichiaceae</taxon>
        <taxon>Pichia</taxon>
    </lineage>
</organism>
<dbReference type="EC" id="2.3.2.27" evidence="10"/>
<dbReference type="GO" id="GO:0000398">
    <property type="term" value="P:mRNA splicing, via spliceosome"/>
    <property type="evidence" value="ECO:0007669"/>
    <property type="project" value="InterPro"/>
</dbReference>
<dbReference type="GO" id="GO:0006281">
    <property type="term" value="P:DNA repair"/>
    <property type="evidence" value="ECO:0007669"/>
    <property type="project" value="UniProtKB-KW"/>
</dbReference>
<protein>
    <recommendedName>
        <fullName evidence="10">Pre-mRNA-processing factor 19</fullName>
        <ecNumber evidence="10">2.3.2.27</ecNumber>
    </recommendedName>
</protein>
<keyword evidence="10" id="KW-0808">Transferase</keyword>
<keyword evidence="8 10" id="KW-0234">DNA repair</keyword>
<comment type="subcellular location">
    <subcellularLocation>
        <location evidence="1 10">Nucleus</location>
    </subcellularLocation>
</comment>
<keyword evidence="10" id="KW-0833">Ubl conjugation pathway</keyword>
<dbReference type="VEuPathDB" id="FungiDB:C5L36_0B07630"/>
<keyword evidence="5 10" id="KW-0747">Spliceosome</keyword>
<dbReference type="InterPro" id="IPR038959">
    <property type="entry name" value="Prp19"/>
</dbReference>
<dbReference type="Proteomes" id="UP000029867">
    <property type="component" value="Unassembled WGS sequence"/>
</dbReference>
<dbReference type="PANTHER" id="PTHR43995">
    <property type="entry name" value="PRE-MRNA-PROCESSING FACTOR 19"/>
    <property type="match status" value="1"/>
</dbReference>
<dbReference type="InterPro" id="IPR036322">
    <property type="entry name" value="WD40_repeat_dom_sf"/>
</dbReference>
<keyword evidence="9 10" id="KW-0539">Nucleus</keyword>
<dbReference type="AlphaFoldDB" id="A0A099NZC8"/>
<dbReference type="Gene3D" id="2.130.10.10">
    <property type="entry name" value="YVTN repeat-like/Quinoprotein amine dehydrogenase"/>
    <property type="match status" value="1"/>
</dbReference>
<gene>
    <name evidence="12" type="ORF">JL09_g2903</name>
</gene>
<dbReference type="UniPathway" id="UPA00143"/>
<evidence type="ECO:0000313" key="13">
    <source>
        <dbReference type="Proteomes" id="UP000029867"/>
    </source>
</evidence>
<evidence type="ECO:0000256" key="10">
    <source>
        <dbReference type="RuleBase" id="RU367101"/>
    </source>
</evidence>
<dbReference type="GO" id="GO:0005737">
    <property type="term" value="C:cytoplasm"/>
    <property type="evidence" value="ECO:0007669"/>
    <property type="project" value="TreeGrafter"/>
</dbReference>
<dbReference type="SMART" id="SM00504">
    <property type="entry name" value="Ubox"/>
    <property type="match status" value="1"/>
</dbReference>
<comment type="similarity">
    <text evidence="2 10">Belongs to the WD repeat PRP19 family.</text>
</comment>
<evidence type="ECO:0000256" key="1">
    <source>
        <dbReference type="ARBA" id="ARBA00004123"/>
    </source>
</evidence>
<evidence type="ECO:0000256" key="2">
    <source>
        <dbReference type="ARBA" id="ARBA00006388"/>
    </source>
</evidence>
<name>A0A099NZC8_PICKU</name>
<dbReference type="InterPro" id="IPR015943">
    <property type="entry name" value="WD40/YVTN_repeat-like_dom_sf"/>
</dbReference>
<dbReference type="InterPro" id="IPR013083">
    <property type="entry name" value="Znf_RING/FYVE/PHD"/>
</dbReference>
<dbReference type="SUPFAM" id="SSF57850">
    <property type="entry name" value="RING/U-box"/>
    <property type="match status" value="1"/>
</dbReference>
<accession>A0A099NZC8</accession>
<evidence type="ECO:0000256" key="8">
    <source>
        <dbReference type="ARBA" id="ARBA00023204"/>
    </source>
</evidence>
<dbReference type="GO" id="GO:0070534">
    <property type="term" value="P:protein K63-linked ubiquitination"/>
    <property type="evidence" value="ECO:0007669"/>
    <property type="project" value="UniProtKB-UniRule"/>
</dbReference>
<dbReference type="PANTHER" id="PTHR43995:SF1">
    <property type="entry name" value="PRE-MRNA-PROCESSING FACTOR 19"/>
    <property type="match status" value="1"/>
</dbReference>
<dbReference type="InterPro" id="IPR003613">
    <property type="entry name" value="Ubox_domain"/>
</dbReference>
<keyword evidence="4 10" id="KW-0507">mRNA processing</keyword>
<evidence type="ECO:0000259" key="11">
    <source>
        <dbReference type="PROSITE" id="PS51698"/>
    </source>
</evidence>
<sequence>MLLCSLTNTPTENPVLSLKSKCIFDGETLETYITTNGKDPINNEPMDKTDIVPISRLSATQRMPQLEELSKPEYSSIPTMLTAFQNAWDSLSIELFQLRNELNQTKKELSLALYKQDAAVQVAVEACKERDDARYALSKLVVDGPVSNDSGGNNTNGINEKNEVDDVVLTDDWDDAVRMLKEEQSRLLQIHKTENKSRKGKSPIIPLLADSQSLKIQLYENTELLGTYGTVSKVRLNKAEAIIKYDSGNVLLINLGEQLELLNKMKSTVGSCIFWMTNEPYLISEVPRKGRKRKIDGEIKHEYQLTNLRTKEVQKINTSLNITNVESHPSLSLFVVASETEFEVFNNMTSLFIQQWDGKIKDIKFHQDGILIGLSTETGIIIYDLADRGSKLSIECAELLDFSFAANGYNIFVSNPDKIMLYDIRKNKFTMETPLADLQKNGFVFDMYTSIVISGNQYTASANGKVWSEPCQLHNSEYNVLAIWGSDSKLLVTDNENIYVAKLVN</sequence>
<feature type="domain" description="U-box" evidence="11">
    <location>
        <begin position="1"/>
        <end position="72"/>
    </location>
</feature>
<keyword evidence="6 10" id="KW-0227">DNA damage</keyword>
<reference evidence="13" key="1">
    <citation type="journal article" date="2014" name="Microb. Cell Fact.">
        <title>Exploiting Issatchenkia orientalis SD108 for succinic acid production.</title>
        <authorList>
            <person name="Xiao H."/>
            <person name="Shao Z."/>
            <person name="Jiang Y."/>
            <person name="Dole S."/>
            <person name="Zhao H."/>
        </authorList>
    </citation>
    <scope>NUCLEOTIDE SEQUENCE [LARGE SCALE GENOMIC DNA]</scope>
    <source>
        <strain evidence="13">SD108</strain>
    </source>
</reference>